<protein>
    <recommendedName>
        <fullName evidence="1">DipZ thioredoxin-like C-terminal domain-containing protein</fullName>
    </recommendedName>
</protein>
<accession>A0ABS1U750</accession>
<dbReference type="Gene3D" id="2.60.120.260">
    <property type="entry name" value="Galactose-binding domain-like"/>
    <property type="match status" value="1"/>
</dbReference>
<dbReference type="Pfam" id="PF17991">
    <property type="entry name" value="Thioredoxin_10"/>
    <property type="match status" value="1"/>
</dbReference>
<comment type="caution">
    <text evidence="2">The sequence shown here is derived from an EMBL/GenBank/DDBJ whole genome shotgun (WGS) entry which is preliminary data.</text>
</comment>
<name>A0ABS1U750_9PROT</name>
<dbReference type="Proteomes" id="UP000660885">
    <property type="component" value="Unassembled WGS sequence"/>
</dbReference>
<sequence length="72" mass="7845">MRLRFSAAKLHFVASAAQGGRLRVSMDGGAAQEIEVKWPTLYTLLDGETYGEHLLPFEAKMPGLSLFSATFG</sequence>
<feature type="domain" description="DipZ thioredoxin-like C-terminal" evidence="1">
    <location>
        <begin position="2"/>
        <end position="72"/>
    </location>
</feature>
<evidence type="ECO:0000259" key="1">
    <source>
        <dbReference type="Pfam" id="PF17991"/>
    </source>
</evidence>
<dbReference type="EMBL" id="JAETWB010000014">
    <property type="protein sequence ID" value="MBL6080473.1"/>
    <property type="molecule type" value="Genomic_DNA"/>
</dbReference>
<reference evidence="2 3" key="1">
    <citation type="submission" date="2021-01" db="EMBL/GenBank/DDBJ databases">
        <title>Belnapia mucosa sp. nov. and Belnapia arida sp. nov., isolated from the Tabernas Desert (Almeria, Spain).</title>
        <authorList>
            <person name="Molina-Menor E."/>
            <person name="Vidal-Verdu A."/>
            <person name="Calonge A."/>
            <person name="Satari L."/>
            <person name="Pereto J."/>
            <person name="Porcar M."/>
        </authorList>
    </citation>
    <scope>NUCLEOTIDE SEQUENCE [LARGE SCALE GENOMIC DNA]</scope>
    <source>
        <strain evidence="2 3">T18</strain>
    </source>
</reference>
<gene>
    <name evidence="2" type="ORF">JMJ56_20870</name>
</gene>
<keyword evidence="3" id="KW-1185">Reference proteome</keyword>
<organism evidence="2 3">
    <name type="scientific">Belnapia arida</name>
    <dbReference type="NCBI Taxonomy" id="2804533"/>
    <lineage>
        <taxon>Bacteria</taxon>
        <taxon>Pseudomonadati</taxon>
        <taxon>Pseudomonadota</taxon>
        <taxon>Alphaproteobacteria</taxon>
        <taxon>Acetobacterales</taxon>
        <taxon>Roseomonadaceae</taxon>
        <taxon>Belnapia</taxon>
    </lineage>
</organism>
<evidence type="ECO:0000313" key="2">
    <source>
        <dbReference type="EMBL" id="MBL6080473.1"/>
    </source>
</evidence>
<proteinExistence type="predicted"/>
<dbReference type="RefSeq" id="WP_202833779.1">
    <property type="nucleotide sequence ID" value="NZ_JAETWB010000014.1"/>
</dbReference>
<dbReference type="InterPro" id="IPR041017">
    <property type="entry name" value="Thioredoxin_10"/>
</dbReference>
<evidence type="ECO:0000313" key="3">
    <source>
        <dbReference type="Proteomes" id="UP000660885"/>
    </source>
</evidence>